<dbReference type="EMBL" id="CAMXCT020006368">
    <property type="protein sequence ID" value="CAL1167863.1"/>
    <property type="molecule type" value="Genomic_DNA"/>
</dbReference>
<evidence type="ECO:0000259" key="6">
    <source>
        <dbReference type="Pfam" id="PF01490"/>
    </source>
</evidence>
<feature type="transmembrane region" description="Helical" evidence="5">
    <location>
        <begin position="231"/>
        <end position="251"/>
    </location>
</feature>
<dbReference type="EMBL" id="CAMXCT030006368">
    <property type="protein sequence ID" value="CAL4801800.1"/>
    <property type="molecule type" value="Genomic_DNA"/>
</dbReference>
<protein>
    <submittedName>
        <fullName evidence="8">Amino acid transporter transmembrane domain-containing protein</fullName>
    </submittedName>
</protein>
<sequence>MDVWSIEMLVGTAPTRLKPECLDVPELLPGSPEAKSHHEAEDGEMNSYETVLNLANTMMGSGVLAVPYAFGLINYWAVLLLFVVVGLTAFTACLIGEKLKMARSKALGGSHPISRDYTYLAEISYGQCGKCVVAVITVLEVWVAAVTFLVMNGSNIQGLLGVNEIQAVLVCTLVSSVMIFIPLRIYAYVSLASLVALLMASMCFLGDLSTISTAKWSYPELQLEPNVGNFFRAYGLFIFCFAGHPCLPALHEGMQHTERWTGCVSWSFTIAAVYYLVLGLVTYLAHGDDLHPVFTKDMSIPWLKHTTAAFFAVKIQLTTPVLMRVVLQSMQIWPEGRHVNEFIQNSLPVALVILLTGTSACFLAGEVAALASFVGALLVNLTSIVIPCVMYARLSVWSQQPGKNKVKLVMCGVLVVFGLVTAVAGTYLAVLDMTH</sequence>
<evidence type="ECO:0000313" key="7">
    <source>
        <dbReference type="EMBL" id="CAI4014488.1"/>
    </source>
</evidence>
<feature type="transmembrane region" description="Helical" evidence="5">
    <location>
        <begin position="263"/>
        <end position="286"/>
    </location>
</feature>
<dbReference type="GO" id="GO:0005774">
    <property type="term" value="C:vacuolar membrane"/>
    <property type="evidence" value="ECO:0007669"/>
    <property type="project" value="TreeGrafter"/>
</dbReference>
<evidence type="ECO:0000256" key="4">
    <source>
        <dbReference type="ARBA" id="ARBA00023136"/>
    </source>
</evidence>
<keyword evidence="2 5" id="KW-0812">Transmembrane</keyword>
<feature type="transmembrane region" description="Helical" evidence="5">
    <location>
        <begin position="131"/>
        <end position="151"/>
    </location>
</feature>
<evidence type="ECO:0000256" key="2">
    <source>
        <dbReference type="ARBA" id="ARBA00022692"/>
    </source>
</evidence>
<feature type="domain" description="Amino acid transporter transmembrane" evidence="6">
    <location>
        <begin position="49"/>
        <end position="428"/>
    </location>
</feature>
<evidence type="ECO:0000256" key="3">
    <source>
        <dbReference type="ARBA" id="ARBA00022989"/>
    </source>
</evidence>
<comment type="subcellular location">
    <subcellularLocation>
        <location evidence="1">Membrane</location>
        <topology evidence="1">Multi-pass membrane protein</topology>
    </subcellularLocation>
</comment>
<dbReference type="PANTHER" id="PTHR22950:SF349">
    <property type="entry name" value="AMINO ACID TRANSPORTER TRANSMEMBRANE DOMAIN-CONTAINING PROTEIN"/>
    <property type="match status" value="1"/>
</dbReference>
<evidence type="ECO:0000313" key="8">
    <source>
        <dbReference type="EMBL" id="CAL4801800.1"/>
    </source>
</evidence>
<evidence type="ECO:0000313" key="9">
    <source>
        <dbReference type="Proteomes" id="UP001152797"/>
    </source>
</evidence>
<feature type="transmembrane region" description="Helical" evidence="5">
    <location>
        <begin position="406"/>
        <end position="430"/>
    </location>
</feature>
<dbReference type="PANTHER" id="PTHR22950">
    <property type="entry name" value="AMINO ACID TRANSPORTER"/>
    <property type="match status" value="1"/>
</dbReference>
<feature type="transmembrane region" description="Helical" evidence="5">
    <location>
        <begin position="76"/>
        <end position="95"/>
    </location>
</feature>
<reference evidence="8 9" key="2">
    <citation type="submission" date="2024-05" db="EMBL/GenBank/DDBJ databases">
        <authorList>
            <person name="Chen Y."/>
            <person name="Shah S."/>
            <person name="Dougan E. K."/>
            <person name="Thang M."/>
            <person name="Chan C."/>
        </authorList>
    </citation>
    <scope>NUCLEOTIDE SEQUENCE [LARGE SCALE GENOMIC DNA]</scope>
</reference>
<feature type="transmembrane region" description="Helical" evidence="5">
    <location>
        <begin position="188"/>
        <end position="211"/>
    </location>
</feature>
<dbReference type="EMBL" id="CAMXCT010006368">
    <property type="protein sequence ID" value="CAI4014488.1"/>
    <property type="molecule type" value="Genomic_DNA"/>
</dbReference>
<dbReference type="AlphaFoldDB" id="A0A9P1GIL6"/>
<keyword evidence="3 5" id="KW-1133">Transmembrane helix</keyword>
<proteinExistence type="predicted"/>
<dbReference type="OrthoDB" id="436821at2759"/>
<accession>A0A9P1GIL6</accession>
<feature type="transmembrane region" description="Helical" evidence="5">
    <location>
        <begin position="163"/>
        <end position="181"/>
    </location>
</feature>
<comment type="caution">
    <text evidence="7">The sequence shown here is derived from an EMBL/GenBank/DDBJ whole genome shotgun (WGS) entry which is preliminary data.</text>
</comment>
<feature type="transmembrane region" description="Helical" evidence="5">
    <location>
        <begin position="306"/>
        <end position="327"/>
    </location>
</feature>
<organism evidence="7">
    <name type="scientific">Cladocopium goreaui</name>
    <dbReference type="NCBI Taxonomy" id="2562237"/>
    <lineage>
        <taxon>Eukaryota</taxon>
        <taxon>Sar</taxon>
        <taxon>Alveolata</taxon>
        <taxon>Dinophyceae</taxon>
        <taxon>Suessiales</taxon>
        <taxon>Symbiodiniaceae</taxon>
        <taxon>Cladocopium</taxon>
    </lineage>
</organism>
<feature type="transmembrane region" description="Helical" evidence="5">
    <location>
        <begin position="371"/>
        <end position="394"/>
    </location>
</feature>
<evidence type="ECO:0000256" key="1">
    <source>
        <dbReference type="ARBA" id="ARBA00004141"/>
    </source>
</evidence>
<reference evidence="7" key="1">
    <citation type="submission" date="2022-10" db="EMBL/GenBank/DDBJ databases">
        <authorList>
            <person name="Chen Y."/>
            <person name="Dougan E. K."/>
            <person name="Chan C."/>
            <person name="Rhodes N."/>
            <person name="Thang M."/>
        </authorList>
    </citation>
    <scope>NUCLEOTIDE SEQUENCE</scope>
</reference>
<dbReference type="Pfam" id="PF01490">
    <property type="entry name" value="Aa_trans"/>
    <property type="match status" value="1"/>
</dbReference>
<dbReference type="GO" id="GO:0015179">
    <property type="term" value="F:L-amino acid transmembrane transporter activity"/>
    <property type="evidence" value="ECO:0007669"/>
    <property type="project" value="TreeGrafter"/>
</dbReference>
<gene>
    <name evidence="7" type="ORF">C1SCF055_LOCUS39390</name>
</gene>
<evidence type="ECO:0000256" key="5">
    <source>
        <dbReference type="SAM" id="Phobius"/>
    </source>
</evidence>
<dbReference type="Proteomes" id="UP001152797">
    <property type="component" value="Unassembled WGS sequence"/>
</dbReference>
<feature type="transmembrane region" description="Helical" evidence="5">
    <location>
        <begin position="347"/>
        <end position="365"/>
    </location>
</feature>
<keyword evidence="4 5" id="KW-0472">Membrane</keyword>
<name>A0A9P1GIL6_9DINO</name>
<dbReference type="InterPro" id="IPR013057">
    <property type="entry name" value="AA_transpt_TM"/>
</dbReference>
<keyword evidence="9" id="KW-1185">Reference proteome</keyword>